<dbReference type="Proteomes" id="UP001569175">
    <property type="component" value="Unassembled WGS sequence"/>
</dbReference>
<sequence length="243" mass="27427">MSIKYEIRNKSLSVVIVGGFSAINLTPERLHRYEILNDADLDSAEVEFLSGGQLSFKLPWVVLNVVPVDASMSRIALQLTDIGSLKQFYDLVRSIVNIFDTSAASALGINFTAEVVHDKTSEWHKFGDSILPKTAWNLIFNNTEKQVHCGLTAASVRFESLIKSVEPLKEEKITELNISVRPLLRDANNDVQLKVSEIRLNHHFPINEESGMLMVEATLDTYFNELSKSFEEHIDRIVLEHSK</sequence>
<evidence type="ECO:0000313" key="1">
    <source>
        <dbReference type="EMBL" id="MEZ8055961.1"/>
    </source>
</evidence>
<dbReference type="EMBL" id="JBGOOL010000116">
    <property type="protein sequence ID" value="MEZ8055961.1"/>
    <property type="molecule type" value="Genomic_DNA"/>
</dbReference>
<reference evidence="1 2" key="1">
    <citation type="submission" date="2024-06" db="EMBL/GenBank/DDBJ databases">
        <authorList>
            <person name="Steensen K."/>
            <person name="Seneca J."/>
            <person name="Bartlau N."/>
            <person name="Yu A.X."/>
            <person name="Polz M.F."/>
        </authorList>
    </citation>
    <scope>NUCLEOTIDE SEQUENCE [LARGE SCALE GENOMIC DNA]</scope>
    <source>
        <strain evidence="1 2">1F9</strain>
    </source>
</reference>
<dbReference type="RefSeq" id="WP_371708578.1">
    <property type="nucleotide sequence ID" value="NZ_JBGOOL010000116.1"/>
</dbReference>
<gene>
    <name evidence="1" type="ORF">ACED57_22935</name>
</gene>
<evidence type="ECO:0000313" key="2">
    <source>
        <dbReference type="Proteomes" id="UP001569175"/>
    </source>
</evidence>
<accession>A0ABV4KU66</accession>
<organism evidence="1 2">
    <name type="scientific">Vibrio atlanticus</name>
    <dbReference type="NCBI Taxonomy" id="693153"/>
    <lineage>
        <taxon>Bacteria</taxon>
        <taxon>Pseudomonadati</taxon>
        <taxon>Pseudomonadota</taxon>
        <taxon>Gammaproteobacteria</taxon>
        <taxon>Vibrionales</taxon>
        <taxon>Vibrionaceae</taxon>
        <taxon>Vibrio</taxon>
    </lineage>
</organism>
<comment type="caution">
    <text evidence="1">The sequence shown here is derived from an EMBL/GenBank/DDBJ whole genome shotgun (WGS) entry which is preliminary data.</text>
</comment>
<name>A0ABV4KU66_9VIBR</name>
<proteinExistence type="predicted"/>
<keyword evidence="2" id="KW-1185">Reference proteome</keyword>
<protein>
    <submittedName>
        <fullName evidence="1">Uncharacterized protein</fullName>
    </submittedName>
</protein>